<feature type="compositionally biased region" description="Low complexity" evidence="1">
    <location>
        <begin position="174"/>
        <end position="191"/>
    </location>
</feature>
<evidence type="ECO:0000256" key="1">
    <source>
        <dbReference type="SAM" id="MobiDB-lite"/>
    </source>
</evidence>
<dbReference type="AlphaFoldDB" id="A0A4Y3PTF3"/>
<evidence type="ECO:0008006" key="4">
    <source>
        <dbReference type="Google" id="ProtNLM"/>
    </source>
</evidence>
<dbReference type="Gene3D" id="2.40.50.140">
    <property type="entry name" value="Nucleic acid-binding proteins"/>
    <property type="match status" value="1"/>
</dbReference>
<comment type="caution">
    <text evidence="2">The sequence shown here is derived from an EMBL/GenBank/DDBJ whole genome shotgun (WGS) entry which is preliminary data.</text>
</comment>
<gene>
    <name evidence="2" type="ORF">BPA01_48660</name>
</gene>
<dbReference type="InterPro" id="IPR012340">
    <property type="entry name" value="NA-bd_OB-fold"/>
</dbReference>
<dbReference type="Proteomes" id="UP000316882">
    <property type="component" value="Unassembled WGS sequence"/>
</dbReference>
<evidence type="ECO:0000313" key="2">
    <source>
        <dbReference type="EMBL" id="GEB35286.1"/>
    </source>
</evidence>
<dbReference type="InterPro" id="IPR022595">
    <property type="entry name" value="Enc34_ssDNA-bd"/>
</dbReference>
<sequence length="271" mass="28372">MNNQDPKRVVTGKVRLSYVHLFTPRAGLSGGEPKFSVTLLIPKSDVATKQRIDAAISAAVQEAVGSKWNGVRPPVIATPIHDGDGVKVDGTPFPEECRGHWVMTASSKADRKPDVVDINLNPIINQSEIYSGIYARASVRFFGYLSQGKKGIGCGLGNVQKLEDGQPLGGGGASAASDFGSPADSAPTVPAYQPPAYPQQGYGAPAQPQGGWQVQTPQGWANAAPSQVYGHPTPQAYPPAQQGFGQQPPAAPPVQFDPITGRPLNGGIMGL</sequence>
<reference evidence="2 3" key="1">
    <citation type="submission" date="2019-06" db="EMBL/GenBank/DDBJ databases">
        <title>Whole genome shotgun sequence of Brevibacillus parabrevis NBRC 12334.</title>
        <authorList>
            <person name="Hosoyama A."/>
            <person name="Uohara A."/>
            <person name="Ohji S."/>
            <person name="Ichikawa N."/>
        </authorList>
    </citation>
    <scope>NUCLEOTIDE SEQUENCE [LARGE SCALE GENOMIC DNA]</scope>
    <source>
        <strain evidence="2 3">NBRC 12334</strain>
    </source>
</reference>
<evidence type="ECO:0000313" key="3">
    <source>
        <dbReference type="Proteomes" id="UP000316882"/>
    </source>
</evidence>
<keyword evidence="3" id="KW-1185">Reference proteome</keyword>
<proteinExistence type="predicted"/>
<organism evidence="2 3">
    <name type="scientific">Brevibacillus parabrevis</name>
    <dbReference type="NCBI Taxonomy" id="54914"/>
    <lineage>
        <taxon>Bacteria</taxon>
        <taxon>Bacillati</taxon>
        <taxon>Bacillota</taxon>
        <taxon>Bacilli</taxon>
        <taxon>Bacillales</taxon>
        <taxon>Paenibacillaceae</taxon>
        <taxon>Brevibacillus</taxon>
    </lineage>
</organism>
<dbReference type="SUPFAM" id="SSF50249">
    <property type="entry name" value="Nucleic acid-binding proteins"/>
    <property type="match status" value="1"/>
</dbReference>
<dbReference type="EMBL" id="BJMH01000037">
    <property type="protein sequence ID" value="GEB35286.1"/>
    <property type="molecule type" value="Genomic_DNA"/>
</dbReference>
<dbReference type="Pfam" id="PF10991">
    <property type="entry name" value="Enc34_ssDNA-bd"/>
    <property type="match status" value="1"/>
</dbReference>
<accession>A0A4Y3PTF3</accession>
<name>A0A4Y3PTF3_BREPA</name>
<protein>
    <recommendedName>
        <fullName evidence="4">DUF2815 family protein</fullName>
    </recommendedName>
</protein>
<dbReference type="RefSeq" id="WP_122965302.1">
    <property type="nucleotide sequence ID" value="NZ_BJMH01000037.1"/>
</dbReference>
<feature type="region of interest" description="Disordered" evidence="1">
    <location>
        <begin position="167"/>
        <end position="196"/>
    </location>
</feature>